<reference evidence="2" key="1">
    <citation type="submission" date="2025-08" db="UniProtKB">
        <authorList>
            <consortium name="RefSeq"/>
        </authorList>
    </citation>
    <scope>IDENTIFICATION</scope>
    <source>
        <tissue evidence="2">Seedling</tissue>
    </source>
</reference>
<sequence length="213" mass="23645">MMRPSRLRLPASLFAAITAQQGIKLAPANLRRNCNAKINNSIRLLSMGAVRFICRSKETQSLKRSFHNASDEDDSSALGPLAGKGETELRKLVTEKPDLYEKRNPTRKALSGSSLPAKRSKEIISPSPEIETLKNVYRFDINNKCSSNIRKPNSVCIKNVPSVLGLSQLKEALSAFGIISHSSKRTRQNELDLKIYIHLISLFAPLLSLCMVI</sequence>
<name>A0ABM3IXL7_ZIZJJ</name>
<gene>
    <name evidence="2" type="primary">LOC107426234</name>
</gene>
<organism evidence="1 2">
    <name type="scientific">Ziziphus jujuba</name>
    <name type="common">Chinese jujube</name>
    <name type="synonym">Ziziphus sativa</name>
    <dbReference type="NCBI Taxonomy" id="326968"/>
    <lineage>
        <taxon>Eukaryota</taxon>
        <taxon>Viridiplantae</taxon>
        <taxon>Streptophyta</taxon>
        <taxon>Embryophyta</taxon>
        <taxon>Tracheophyta</taxon>
        <taxon>Spermatophyta</taxon>
        <taxon>Magnoliopsida</taxon>
        <taxon>eudicotyledons</taxon>
        <taxon>Gunneridae</taxon>
        <taxon>Pentapetalae</taxon>
        <taxon>rosids</taxon>
        <taxon>fabids</taxon>
        <taxon>Rosales</taxon>
        <taxon>Rhamnaceae</taxon>
        <taxon>Paliureae</taxon>
        <taxon>Ziziphus</taxon>
    </lineage>
</organism>
<dbReference type="RefSeq" id="XP_048337320.2">
    <property type="nucleotide sequence ID" value="XM_048481363.2"/>
</dbReference>
<evidence type="ECO:0000313" key="2">
    <source>
        <dbReference type="RefSeq" id="XP_048337320.2"/>
    </source>
</evidence>
<accession>A0ABM3IXL7</accession>
<protein>
    <submittedName>
        <fullName evidence="2">Uncharacterized protein LOC107426234</fullName>
    </submittedName>
</protein>
<dbReference type="Proteomes" id="UP001652623">
    <property type="component" value="Chromosome 9"/>
</dbReference>
<dbReference type="GeneID" id="107426234"/>
<proteinExistence type="predicted"/>
<keyword evidence="1" id="KW-1185">Reference proteome</keyword>
<evidence type="ECO:0000313" key="1">
    <source>
        <dbReference type="Proteomes" id="UP001652623"/>
    </source>
</evidence>